<evidence type="ECO:0000313" key="1">
    <source>
        <dbReference type="EMBL" id="KAJ0201575.1"/>
    </source>
</evidence>
<accession>A0A9R1V8E1</accession>
<dbReference type="AlphaFoldDB" id="A0A9R1V8E1"/>
<organism evidence="1 2">
    <name type="scientific">Lactuca sativa</name>
    <name type="common">Garden lettuce</name>
    <dbReference type="NCBI Taxonomy" id="4236"/>
    <lineage>
        <taxon>Eukaryota</taxon>
        <taxon>Viridiplantae</taxon>
        <taxon>Streptophyta</taxon>
        <taxon>Embryophyta</taxon>
        <taxon>Tracheophyta</taxon>
        <taxon>Spermatophyta</taxon>
        <taxon>Magnoliopsida</taxon>
        <taxon>eudicotyledons</taxon>
        <taxon>Gunneridae</taxon>
        <taxon>Pentapetalae</taxon>
        <taxon>asterids</taxon>
        <taxon>campanulids</taxon>
        <taxon>Asterales</taxon>
        <taxon>Asteraceae</taxon>
        <taxon>Cichorioideae</taxon>
        <taxon>Cichorieae</taxon>
        <taxon>Lactucinae</taxon>
        <taxon>Lactuca</taxon>
    </lineage>
</organism>
<proteinExistence type="predicted"/>
<gene>
    <name evidence="1" type="ORF">LSAT_V11C600329450</name>
</gene>
<keyword evidence="2" id="KW-1185">Reference proteome</keyword>
<comment type="caution">
    <text evidence="1">The sequence shown here is derived from an EMBL/GenBank/DDBJ whole genome shotgun (WGS) entry which is preliminary data.</text>
</comment>
<protein>
    <submittedName>
        <fullName evidence="1">Uncharacterized protein</fullName>
    </submittedName>
</protein>
<evidence type="ECO:0000313" key="2">
    <source>
        <dbReference type="Proteomes" id="UP000235145"/>
    </source>
</evidence>
<sequence length="177" mass="20406">MLKVEQPTNTLQRWNDTDKGHLDAILVLGMLLMVEDGEMKQEVLIMLNNAYISTRRSWNLRQTCYKVRSHLVREGRSKQIQFHGLHKGCEKHHSVSRYGKAFKHEYSFVQEYWFSDKHGETSIDDDNTSLGVDDSNTNLNECECTYGEMVTDGMAPDYITSNPKEEPNALNENSLIC</sequence>
<reference evidence="1 2" key="1">
    <citation type="journal article" date="2017" name="Nat. Commun.">
        <title>Genome assembly with in vitro proximity ligation data and whole-genome triplication in lettuce.</title>
        <authorList>
            <person name="Reyes-Chin-Wo S."/>
            <person name="Wang Z."/>
            <person name="Yang X."/>
            <person name="Kozik A."/>
            <person name="Arikit S."/>
            <person name="Song C."/>
            <person name="Xia L."/>
            <person name="Froenicke L."/>
            <person name="Lavelle D.O."/>
            <person name="Truco M.J."/>
            <person name="Xia R."/>
            <person name="Zhu S."/>
            <person name="Xu C."/>
            <person name="Xu H."/>
            <person name="Xu X."/>
            <person name="Cox K."/>
            <person name="Korf I."/>
            <person name="Meyers B.C."/>
            <person name="Michelmore R.W."/>
        </authorList>
    </citation>
    <scope>NUCLEOTIDE SEQUENCE [LARGE SCALE GENOMIC DNA]</scope>
    <source>
        <strain evidence="2">cv. Salinas</strain>
        <tissue evidence="1">Seedlings</tissue>
    </source>
</reference>
<dbReference type="EMBL" id="NBSK02000006">
    <property type="protein sequence ID" value="KAJ0201575.1"/>
    <property type="molecule type" value="Genomic_DNA"/>
</dbReference>
<dbReference type="Proteomes" id="UP000235145">
    <property type="component" value="Unassembled WGS sequence"/>
</dbReference>
<name>A0A9R1V8E1_LACSA</name>